<dbReference type="GO" id="GO:0006508">
    <property type="term" value="P:proteolysis"/>
    <property type="evidence" value="ECO:0007669"/>
    <property type="project" value="UniProtKB-KW"/>
</dbReference>
<dbReference type="InterPro" id="IPR022764">
    <property type="entry name" value="Peptidase_S54_rhomboid_dom"/>
</dbReference>
<evidence type="ECO:0000256" key="5">
    <source>
        <dbReference type="SAM" id="Phobius"/>
    </source>
</evidence>
<evidence type="ECO:0000256" key="2">
    <source>
        <dbReference type="ARBA" id="ARBA00022692"/>
    </source>
</evidence>
<dbReference type="SUPFAM" id="SSF144091">
    <property type="entry name" value="Rhomboid-like"/>
    <property type="match status" value="1"/>
</dbReference>
<dbReference type="GO" id="GO:0008233">
    <property type="term" value="F:peptidase activity"/>
    <property type="evidence" value="ECO:0007669"/>
    <property type="project" value="UniProtKB-KW"/>
</dbReference>
<dbReference type="Proteomes" id="UP001209535">
    <property type="component" value="Unassembled WGS sequence"/>
</dbReference>
<name>A0ABT2X5J3_9RHOB</name>
<evidence type="ECO:0000256" key="4">
    <source>
        <dbReference type="ARBA" id="ARBA00023136"/>
    </source>
</evidence>
<evidence type="ECO:0000256" key="1">
    <source>
        <dbReference type="ARBA" id="ARBA00004141"/>
    </source>
</evidence>
<organism evidence="7 8">
    <name type="scientific">Albidovulum salinarum</name>
    <dbReference type="NCBI Taxonomy" id="2984153"/>
    <lineage>
        <taxon>Bacteria</taxon>
        <taxon>Pseudomonadati</taxon>
        <taxon>Pseudomonadota</taxon>
        <taxon>Alphaproteobacteria</taxon>
        <taxon>Rhodobacterales</taxon>
        <taxon>Paracoccaceae</taxon>
        <taxon>Albidovulum</taxon>
    </lineage>
</organism>
<feature type="transmembrane region" description="Helical" evidence="5">
    <location>
        <begin position="139"/>
        <end position="160"/>
    </location>
</feature>
<feature type="transmembrane region" description="Helical" evidence="5">
    <location>
        <begin position="16"/>
        <end position="39"/>
    </location>
</feature>
<sequence length="228" mass="24361">MRDGYDEAPLNPLPPVIWLLVLPIVAMEVVLNAGTYGFTGSADAIGWRSDALQRFALSPMMLDQMLATGRVDGDYLMRFVTYPFVHGNLTHALFAGVFILALGKFVAEVYRAWAVLAVFFGGVIAGGLAYSLVPGLQVALYGAYPGAYGLIGAFTFILWARLGAEQANRGRAFTLIGFLLGIQLLFGAIFGGAPDWIADLAGFGAGFLLSFVVAPGGLAHLLKVIRQR</sequence>
<gene>
    <name evidence="7" type="ORF">OEZ60_14480</name>
</gene>
<dbReference type="RefSeq" id="WP_263337623.1">
    <property type="nucleotide sequence ID" value="NZ_JAOVQO010000013.1"/>
</dbReference>
<comment type="caution">
    <text evidence="7">The sequence shown here is derived from an EMBL/GenBank/DDBJ whole genome shotgun (WGS) entry which is preliminary data.</text>
</comment>
<feature type="domain" description="Peptidase S54 rhomboid" evidence="6">
    <location>
        <begin position="76"/>
        <end position="214"/>
    </location>
</feature>
<dbReference type="InterPro" id="IPR035952">
    <property type="entry name" value="Rhomboid-like_sf"/>
</dbReference>
<dbReference type="PANTHER" id="PTHR43066">
    <property type="entry name" value="RHOMBOID-RELATED PROTEIN"/>
    <property type="match status" value="1"/>
</dbReference>
<dbReference type="PANTHER" id="PTHR43066:SF11">
    <property type="entry name" value="PEPTIDASE S54 RHOMBOID DOMAIN-CONTAINING PROTEIN"/>
    <property type="match status" value="1"/>
</dbReference>
<keyword evidence="2 5" id="KW-0812">Transmembrane</keyword>
<evidence type="ECO:0000256" key="3">
    <source>
        <dbReference type="ARBA" id="ARBA00022989"/>
    </source>
</evidence>
<keyword evidence="3 5" id="KW-1133">Transmembrane helix</keyword>
<accession>A0ABT2X5J3</accession>
<dbReference type="Pfam" id="PF01694">
    <property type="entry name" value="Rhomboid"/>
    <property type="match status" value="1"/>
</dbReference>
<keyword evidence="4 5" id="KW-0472">Membrane</keyword>
<keyword evidence="8" id="KW-1185">Reference proteome</keyword>
<feature type="transmembrane region" description="Helical" evidence="5">
    <location>
        <begin position="89"/>
        <end position="107"/>
    </location>
</feature>
<dbReference type="Gene3D" id="1.20.1540.10">
    <property type="entry name" value="Rhomboid-like"/>
    <property type="match status" value="1"/>
</dbReference>
<reference evidence="7 8" key="1">
    <citation type="submission" date="2022-10" db="EMBL/GenBank/DDBJ databases">
        <title>Defluviimonas sp. nov., isolated from ocean surface sediments.</title>
        <authorList>
            <person name="He W."/>
            <person name="Wang L."/>
            <person name="Zhang D.-F."/>
        </authorList>
    </citation>
    <scope>NUCLEOTIDE SEQUENCE [LARGE SCALE GENOMIC DNA]</scope>
    <source>
        <strain evidence="7 8">WL0024</strain>
    </source>
</reference>
<dbReference type="EMBL" id="JAOVQO010000013">
    <property type="protein sequence ID" value="MCU9849211.1"/>
    <property type="molecule type" value="Genomic_DNA"/>
</dbReference>
<evidence type="ECO:0000259" key="6">
    <source>
        <dbReference type="Pfam" id="PF01694"/>
    </source>
</evidence>
<protein>
    <submittedName>
        <fullName evidence="7">Rhomboid family intramembrane serine protease</fullName>
    </submittedName>
</protein>
<evidence type="ECO:0000313" key="8">
    <source>
        <dbReference type="Proteomes" id="UP001209535"/>
    </source>
</evidence>
<feature type="transmembrane region" description="Helical" evidence="5">
    <location>
        <begin position="200"/>
        <end position="222"/>
    </location>
</feature>
<keyword evidence="7" id="KW-0378">Hydrolase</keyword>
<comment type="subcellular location">
    <subcellularLocation>
        <location evidence="1">Membrane</location>
        <topology evidence="1">Multi-pass membrane protein</topology>
    </subcellularLocation>
</comment>
<proteinExistence type="predicted"/>
<evidence type="ECO:0000313" key="7">
    <source>
        <dbReference type="EMBL" id="MCU9849211.1"/>
    </source>
</evidence>
<keyword evidence="7" id="KW-0645">Protease</keyword>
<feature type="transmembrane region" description="Helical" evidence="5">
    <location>
        <begin position="172"/>
        <end position="194"/>
    </location>
</feature>
<feature type="transmembrane region" description="Helical" evidence="5">
    <location>
        <begin position="114"/>
        <end position="133"/>
    </location>
</feature>